<dbReference type="InterPro" id="IPR050678">
    <property type="entry name" value="DNA_Partitioning_ATPase"/>
</dbReference>
<dbReference type="InterPro" id="IPR027417">
    <property type="entry name" value="P-loop_NTPase"/>
</dbReference>
<dbReference type="SUPFAM" id="SSF52540">
    <property type="entry name" value="P-loop containing nucleoside triphosphate hydrolases"/>
    <property type="match status" value="1"/>
</dbReference>
<comment type="caution">
    <text evidence="2">The sequence shown here is derived from an EMBL/GenBank/DDBJ whole genome shotgun (WGS) entry which is preliminary data.</text>
</comment>
<dbReference type="Proteomes" id="UP001185331">
    <property type="component" value="Unassembled WGS sequence"/>
</dbReference>
<dbReference type="Pfam" id="PF01656">
    <property type="entry name" value="CbiA"/>
    <property type="match status" value="1"/>
</dbReference>
<dbReference type="EMBL" id="JAVDQK010000044">
    <property type="protein sequence ID" value="MDR6221532.1"/>
    <property type="molecule type" value="Genomic_DNA"/>
</dbReference>
<evidence type="ECO:0000313" key="2">
    <source>
        <dbReference type="EMBL" id="MDR6221532.1"/>
    </source>
</evidence>
<name>A0AAE3XHJ4_9DEIO</name>
<dbReference type="Gene3D" id="3.40.50.300">
    <property type="entry name" value="P-loop containing nucleotide triphosphate hydrolases"/>
    <property type="match status" value="1"/>
</dbReference>
<feature type="domain" description="CobQ/CobB/MinD/ParA nucleotide binding" evidence="1">
    <location>
        <begin position="5"/>
        <end position="165"/>
    </location>
</feature>
<dbReference type="CDD" id="cd02042">
    <property type="entry name" value="ParAB_family"/>
    <property type="match status" value="1"/>
</dbReference>
<dbReference type="PANTHER" id="PTHR13696:SF96">
    <property type="entry name" value="COBQ_COBB_MIND_PARA NUCLEOTIDE BINDING DOMAIN-CONTAINING PROTEIN"/>
    <property type="match status" value="1"/>
</dbReference>
<evidence type="ECO:0000313" key="3">
    <source>
        <dbReference type="Proteomes" id="UP001185331"/>
    </source>
</evidence>
<dbReference type="RefSeq" id="WP_309859659.1">
    <property type="nucleotide sequence ID" value="NZ_JAVDQJ010000043.1"/>
</dbReference>
<dbReference type="AlphaFoldDB" id="A0AAE3XHJ4"/>
<organism evidence="2 3">
    <name type="scientific">Deinococcus soli</name>
    <name type="common">ex Cha et al. 2016</name>
    <dbReference type="NCBI Taxonomy" id="1309411"/>
    <lineage>
        <taxon>Bacteria</taxon>
        <taxon>Thermotogati</taxon>
        <taxon>Deinococcota</taxon>
        <taxon>Deinococci</taxon>
        <taxon>Deinococcales</taxon>
        <taxon>Deinococcaceae</taxon>
        <taxon>Deinococcus</taxon>
    </lineage>
</organism>
<protein>
    <submittedName>
        <fullName evidence="2">Chromosome partitioning protein</fullName>
    </submittedName>
</protein>
<evidence type="ECO:0000259" key="1">
    <source>
        <dbReference type="Pfam" id="PF01656"/>
    </source>
</evidence>
<dbReference type="InterPro" id="IPR002586">
    <property type="entry name" value="CobQ/CobB/MinD/ParA_Nub-bd_dom"/>
</dbReference>
<reference evidence="2" key="1">
    <citation type="submission" date="2023-07" db="EMBL/GenBank/DDBJ databases">
        <title>Sorghum-associated microbial communities from plants grown in Nebraska, USA.</title>
        <authorList>
            <person name="Schachtman D."/>
        </authorList>
    </citation>
    <scope>NUCLEOTIDE SEQUENCE</scope>
    <source>
        <strain evidence="2">BE330</strain>
    </source>
</reference>
<gene>
    <name evidence="2" type="ORF">J2Y00_005169</name>
</gene>
<proteinExistence type="predicted"/>
<accession>A0AAE3XHJ4</accession>
<sequence>MAEVIAVLSRKGGVGKTLTTMYAASLLAGRGQDVAVLDKDPEGSAGAWARAAGNLPFPVYPEGKQAQALKHAVVIVDTPPNDPKALGDAARLARRVVVVAKCNALEADRLIPTLDALAASGFAGQWGILLTQARGGLGREMKAALEEEDLPVYGIIPHLIKFERAFGTLPDDLDEYAEALKAVLA</sequence>
<dbReference type="PANTHER" id="PTHR13696">
    <property type="entry name" value="P-LOOP CONTAINING NUCLEOSIDE TRIPHOSPHATE HYDROLASE"/>
    <property type="match status" value="1"/>
</dbReference>